<sequence length="827" mass="91430">MGRQSHLARLALGRSPFDAPLQDENGDLILGPNVQHDTGRNYIQDFDSRGHPRNLRSEMSRRRLLRAQNEALYTVGVVVKKAKANRSRWQTMDDKQKFRLVVEENTAGAYLGLSESILQRLSTLWIQNIRRRVLTYKSYLELPVSHMISSDWHTLGAGAFLFAGVLPATFARISQYVRLALLREDAGSSLPDRIFSRWRRSGVASTIRYASLQIFLFAIEYSCHAYAVLQALCILPPGFRPSLLAMIPFTEVDAPGYDQARFPIQSWFSLATGLATHMRSPFVIAMIRDQVSNILFPKLYVWIRELLAKPNRPDAVSLQSASVRLHIAPGKITSANARRLALGEGRVKGLLDRWLSYLLWFSLSVLHTQRVPMAIELSPEMEAELRRRSTMHYHALVGQDRENGITRASRTLRVMAIRTAFHDFNLDPDSSMVDIFELADEMSLSGSSRASTSTPEPQELPPPEDVMAGASHVDQSAIEGEMGMPTGTAETQDTFPTTSDIAGGDDGDRASSSGSLERALTAFIDRRASMHPTATGAVPLAAGRVSAGGANPDEPDYISMVWGADVAAIFEGDAEHGSTMAQEPAFRPAVPLETLLQPAPAHIEHRPETGPTSPAQLSTAEQVAPQSPPPLGSTPDNRGSNPPANQATVPPTPVPGISRAPSLRGIAGMRPVRRPTVSDQHVPTFRDEVNRRRQEPDEHSQQDTNFDTYRVTILSNYAAEAFAYHATSLVESIILLPLDIILMRSLARNFLARHSNQQIANTAPLMGEIWPLGLRAQMQRLSVRQEFQFWGNYLITMSMQGLTNFAIWAAGARITLKLGEKFGWGNI</sequence>
<dbReference type="Proteomes" id="UP000030678">
    <property type="component" value="Unassembled WGS sequence"/>
</dbReference>
<organism evidence="2 3">
    <name type="scientific">Cladophialophora carrionii CBS 160.54</name>
    <dbReference type="NCBI Taxonomy" id="1279043"/>
    <lineage>
        <taxon>Eukaryota</taxon>
        <taxon>Fungi</taxon>
        <taxon>Dikarya</taxon>
        <taxon>Ascomycota</taxon>
        <taxon>Pezizomycotina</taxon>
        <taxon>Eurotiomycetes</taxon>
        <taxon>Chaetothyriomycetidae</taxon>
        <taxon>Chaetothyriales</taxon>
        <taxon>Herpotrichiellaceae</taxon>
        <taxon>Cladophialophora</taxon>
    </lineage>
</organism>
<dbReference type="GeneID" id="19988572"/>
<evidence type="ECO:0000313" key="2">
    <source>
        <dbReference type="EMBL" id="ETI26980.1"/>
    </source>
</evidence>
<gene>
    <name evidence="2" type="ORF">G647_10079</name>
</gene>
<accession>V9DJF2</accession>
<proteinExistence type="predicted"/>
<feature type="compositionally biased region" description="Polar residues" evidence="1">
    <location>
        <begin position="610"/>
        <end position="625"/>
    </location>
</feature>
<dbReference type="AlphaFoldDB" id="V9DJF2"/>
<evidence type="ECO:0000313" key="3">
    <source>
        <dbReference type="Proteomes" id="UP000030678"/>
    </source>
</evidence>
<dbReference type="VEuPathDB" id="FungiDB:G647_10079"/>
<reference evidence="2 3" key="1">
    <citation type="submission" date="2013-03" db="EMBL/GenBank/DDBJ databases">
        <title>The Genome Sequence of Cladophialophora carrionii CBS 160.54.</title>
        <authorList>
            <consortium name="The Broad Institute Genomics Platform"/>
            <person name="Cuomo C."/>
            <person name="de Hoog S."/>
            <person name="Gorbushina A."/>
            <person name="Walker B."/>
            <person name="Young S.K."/>
            <person name="Zeng Q."/>
            <person name="Gargeya S."/>
            <person name="Fitzgerald M."/>
            <person name="Haas B."/>
            <person name="Abouelleil A."/>
            <person name="Allen A.W."/>
            <person name="Alvarado L."/>
            <person name="Arachchi H.M."/>
            <person name="Berlin A.M."/>
            <person name="Chapman S.B."/>
            <person name="Gainer-Dewar J."/>
            <person name="Goldberg J."/>
            <person name="Griggs A."/>
            <person name="Gujja S."/>
            <person name="Hansen M."/>
            <person name="Howarth C."/>
            <person name="Imamovic A."/>
            <person name="Ireland A."/>
            <person name="Larimer J."/>
            <person name="McCowan C."/>
            <person name="Murphy C."/>
            <person name="Pearson M."/>
            <person name="Poon T.W."/>
            <person name="Priest M."/>
            <person name="Roberts A."/>
            <person name="Saif S."/>
            <person name="Shea T."/>
            <person name="Sisk P."/>
            <person name="Sykes S."/>
            <person name="Wortman J."/>
            <person name="Nusbaum C."/>
            <person name="Birren B."/>
        </authorList>
    </citation>
    <scope>NUCLEOTIDE SEQUENCE [LARGE SCALE GENOMIC DNA]</scope>
    <source>
        <strain evidence="2 3">CBS 160.54</strain>
    </source>
</reference>
<dbReference type="RefSeq" id="XP_008724293.1">
    <property type="nucleotide sequence ID" value="XM_008726071.1"/>
</dbReference>
<dbReference type="EMBL" id="KB822699">
    <property type="protein sequence ID" value="ETI26980.1"/>
    <property type="molecule type" value="Genomic_DNA"/>
</dbReference>
<protein>
    <submittedName>
        <fullName evidence="2">Uncharacterized protein</fullName>
    </submittedName>
</protein>
<feature type="compositionally biased region" description="Polar residues" evidence="1">
    <location>
        <begin position="634"/>
        <end position="649"/>
    </location>
</feature>
<dbReference type="HOGENOM" id="CLU_367597_0_0_1"/>
<feature type="compositionally biased region" description="Polar residues" evidence="1">
    <location>
        <begin position="488"/>
        <end position="498"/>
    </location>
</feature>
<feature type="compositionally biased region" description="Basic and acidic residues" evidence="1">
    <location>
        <begin position="684"/>
        <end position="701"/>
    </location>
</feature>
<dbReference type="OrthoDB" id="5383784at2759"/>
<evidence type="ECO:0000256" key="1">
    <source>
        <dbReference type="SAM" id="MobiDB-lite"/>
    </source>
</evidence>
<feature type="region of interest" description="Disordered" evidence="1">
    <location>
        <begin position="603"/>
        <end position="704"/>
    </location>
</feature>
<name>V9DJF2_9EURO</name>
<feature type="region of interest" description="Disordered" evidence="1">
    <location>
        <begin position="446"/>
        <end position="467"/>
    </location>
</feature>
<feature type="region of interest" description="Disordered" evidence="1">
    <location>
        <begin position="481"/>
        <end position="514"/>
    </location>
</feature>